<gene>
    <name evidence="1" type="ORF">BCR26_13615</name>
</gene>
<reference evidence="1 2" key="1">
    <citation type="submission" date="2016-09" db="EMBL/GenBank/DDBJ databases">
        <authorList>
            <person name="Capua I."/>
            <person name="De Benedictis P."/>
            <person name="Joannis T."/>
            <person name="Lombin L.H."/>
            <person name="Cattoli G."/>
        </authorList>
    </citation>
    <scope>NUCLEOTIDE SEQUENCE [LARGE SCALE GENOMIC DNA]</scope>
    <source>
        <strain evidence="1 2">LMG 25899</strain>
    </source>
</reference>
<evidence type="ECO:0000313" key="2">
    <source>
        <dbReference type="Proteomes" id="UP000095256"/>
    </source>
</evidence>
<keyword evidence="2" id="KW-1185">Reference proteome</keyword>
<dbReference type="EMBL" id="MIEK01000024">
    <property type="protein sequence ID" value="OEH82300.1"/>
    <property type="molecule type" value="Genomic_DNA"/>
</dbReference>
<evidence type="ECO:0008006" key="3">
    <source>
        <dbReference type="Google" id="ProtNLM"/>
    </source>
</evidence>
<organism evidence="1 2">
    <name type="scientific">Enterococcus rivorum</name>
    <dbReference type="NCBI Taxonomy" id="762845"/>
    <lineage>
        <taxon>Bacteria</taxon>
        <taxon>Bacillati</taxon>
        <taxon>Bacillota</taxon>
        <taxon>Bacilli</taxon>
        <taxon>Lactobacillales</taxon>
        <taxon>Enterococcaceae</taxon>
        <taxon>Enterococcus</taxon>
    </lineage>
</organism>
<name>A0A1E5KWR1_9ENTE</name>
<sequence>MSLVLLPIFLVGIGYFVFSNKPIQASEDQDTSTFSSVDIQNKENLEESKVQNIQLPLNSEPISNSNDEITSEEKEKNDVTFVLPEGYQFADGSNSTTVSVESGQKLTDEMLPVVEIDAQTQRFEGWSLNGEILTKEQLLKMNVSEGILLTAVVKTKVSGRAAKSLNTSIQPIIAGADQSKLIVIPDPSGGGANYKEYASTDAGMKTALADLYANGNGGEFVMYIGTNFTAATATTAKVIPASVTAANATFYALQGKVSSLVLTGHATDPINNNTTAVSGQKTLTLQGAFHLGTNLAIRNLNYNGSNLFMNGNSLDLNGGSYGNGWNVYGGSDTTDVTGSPTITINSTGSGTWTFYGGSSNGGTLTGNASVIMNNTSGNINTVSGGAYLGTINGNASLTINNTSGTVSNIYAAGQGTGTSATANVTGNVNTVVNAPSGTGLQLDTVRGGVRYGKISGTITTTLSGYGRWTGLSGQFTGGSEYGDIGSDKSKTAITTNFDTSNFTSGRTLFEGGNRYRGIITGSIDSQVKAGAYNKGSVQSVSGAGGYNIDTLSQASIGAGNTTTYDAYSPEQRANIAENAATFRVYGDVSTKIISGVVSDDTDFGYTRAAGFGGYIAGNTTVTVGTLNTDGTTGGAGLAYSQATSPTNDFSYSTTAKSRGYVTGWDIVGGGGTPGGLWRIYIKGDTKTVVNNAVARWTYGGSFSGVTEGNTSHTLNAGILDTLEGAGYDGQRVFGNSQATVNNGQVDWFLSGGGWDDDKIVGNVGVSVYEGFINASMGASYGASGGHVITGNSNNIIYGGNFSGTPRAGNNAFSGGITNNGTLQGNANLTIDLRNYNGEFKLPTGTSISGGVPYNVGTNLGTDTNNTITLNIYTKPGTDALNGANIYGDGGSTAGNTKSGKIIMNIDAPGSSIGNLYATNYSNISSGKLLRDVSANVQRAASINGISGGSSGDNFTTAIATASTNNAKFTFGASVRSNENQTAPIDVTGTGVVNFTNLIVKNQTVVTASGGNILNGRSATAANHGATYSGFGDILLTEGSGIGVSTATNYISGGALTIQGESKIISAPGTGKINISDFIIPDKEVDRLTWIKTTSNDSAAMVASTGTWFGSNSAYQVLTINPTAANAAKVTPIVFKGIEQSTGKTFIGDSDTTKGANGYGIAIPGSTIDYEVTNPVKDGTGDIKHNVSQVKVNNTPLTLAVWGSEVAGTPVQKGRLVIPTSSGVLPTLTFTPETATTGSWLYNATIATTKVGTTDNVIPQQTNSNPVNWKSPSGDYSYTVKVRYSNQVELSVRNVILKESEAALVANKTDVNHYTEVKGRPFLTDDIDENKITDIKKPISAGQVSRMVQVNYTAGTTAANKLSKTANIIIVKDTASVSTNRYVAVYAEDAELKLEQANGLTNQQALESQYTKAVAILAEGIQRSPDSDVATFTEIKNTTSDQLPKSVGIDYSYSSNGDTASKKITVQVVGILEILEVPTSMEFGEQVISNKEQTVWPTINGNLTVSDTRGSGRQPWSMRVKELTPLTNGTYTLASALKYLDGGVEQTISSSDIVIETYSPTADGTRVLTDSWGETKNKGIKLVVPVKNQRIGSYSGTLSWSLVDAPGND</sequence>
<evidence type="ECO:0000313" key="1">
    <source>
        <dbReference type="EMBL" id="OEH82300.1"/>
    </source>
</evidence>
<dbReference type="Proteomes" id="UP000095256">
    <property type="component" value="Unassembled WGS sequence"/>
</dbReference>
<proteinExistence type="predicted"/>
<comment type="caution">
    <text evidence="1">The sequence shown here is derived from an EMBL/GenBank/DDBJ whole genome shotgun (WGS) entry which is preliminary data.</text>
</comment>
<dbReference type="STRING" id="762845.BCR26_13615"/>
<accession>A0A1E5KWR1</accession>
<protein>
    <recommendedName>
        <fullName evidence="3">WxL domain-containing protein</fullName>
    </recommendedName>
</protein>